<reference evidence="3 4" key="1">
    <citation type="journal article" date="2005" name="Nucleic Acids Res.">
        <title>Genomic blueprint of Hahella chejuensis, a marine microbe producing an algicidal agent.</title>
        <authorList>
            <person name="Jeong H."/>
            <person name="Yim J.H."/>
            <person name="Lee C."/>
            <person name="Choi S.-H."/>
            <person name="Park Y.K."/>
            <person name="Yoon S.H."/>
            <person name="Hur C.-G."/>
            <person name="Kang H.-Y."/>
            <person name="Kim D."/>
            <person name="Lee H.H."/>
            <person name="Park K.H."/>
            <person name="Park S.-H."/>
            <person name="Park H.-S."/>
            <person name="Lee H.K."/>
            <person name="Oh T.K."/>
            <person name="Kim J.F."/>
        </authorList>
    </citation>
    <scope>NUCLEOTIDE SEQUENCE [LARGE SCALE GENOMIC DNA]</scope>
    <source>
        <strain evidence="3 4">KCTC 2396</strain>
    </source>
</reference>
<dbReference type="STRING" id="349521.HCH_02530"/>
<keyword evidence="1" id="KW-0175">Coiled coil</keyword>
<dbReference type="EMBL" id="CP000155">
    <property type="protein sequence ID" value="ABC29332.1"/>
    <property type="molecule type" value="Genomic_DNA"/>
</dbReference>
<dbReference type="InterPro" id="IPR036641">
    <property type="entry name" value="HPT_dom_sf"/>
</dbReference>
<dbReference type="GO" id="GO:0000160">
    <property type="term" value="P:phosphorelay signal transduction system"/>
    <property type="evidence" value="ECO:0007669"/>
    <property type="project" value="InterPro"/>
</dbReference>
<protein>
    <submittedName>
        <fullName evidence="3">Methyl-accepting chemotaxis protein</fullName>
    </submittedName>
</protein>
<feature type="domain" description="Scaffold protein FimL second" evidence="2">
    <location>
        <begin position="164"/>
        <end position="301"/>
    </location>
</feature>
<feature type="coiled-coil region" evidence="1">
    <location>
        <begin position="18"/>
        <end position="45"/>
    </location>
</feature>
<dbReference type="KEGG" id="hch:HCH_02530"/>
<evidence type="ECO:0000313" key="4">
    <source>
        <dbReference type="Proteomes" id="UP000000238"/>
    </source>
</evidence>
<dbReference type="Pfam" id="PF26379">
    <property type="entry name" value="FimL_2nd"/>
    <property type="match status" value="1"/>
</dbReference>
<keyword evidence="4" id="KW-1185">Reference proteome</keyword>
<dbReference type="eggNOG" id="COG2198">
    <property type="taxonomic scope" value="Bacteria"/>
</dbReference>
<organism evidence="3 4">
    <name type="scientific">Hahella chejuensis (strain KCTC 2396)</name>
    <dbReference type="NCBI Taxonomy" id="349521"/>
    <lineage>
        <taxon>Bacteria</taxon>
        <taxon>Pseudomonadati</taxon>
        <taxon>Pseudomonadota</taxon>
        <taxon>Gammaproteobacteria</taxon>
        <taxon>Oceanospirillales</taxon>
        <taxon>Hahellaceae</taxon>
        <taxon>Hahella</taxon>
    </lineage>
</organism>
<evidence type="ECO:0000259" key="2">
    <source>
        <dbReference type="Pfam" id="PF26379"/>
    </source>
</evidence>
<dbReference type="RefSeq" id="WP_011396401.1">
    <property type="nucleotide sequence ID" value="NC_007645.1"/>
</dbReference>
<dbReference type="AlphaFoldDB" id="Q2SJ42"/>
<name>Q2SJ42_HAHCH</name>
<dbReference type="SUPFAM" id="SSF47226">
    <property type="entry name" value="Histidine-containing phosphotransfer domain, HPT domain"/>
    <property type="match status" value="1"/>
</dbReference>
<proteinExistence type="predicted"/>
<evidence type="ECO:0000313" key="3">
    <source>
        <dbReference type="EMBL" id="ABC29332.1"/>
    </source>
</evidence>
<sequence>MVDATLAAKKSSSFDLVEREINNTIEQAELSLERFQENRESGEDLQNCIDYLNQLRGIFVLIELQGGTVLCQESVAIANEVPVGAAEDKNGLLSSLSQALFVLRRYTEYYQRRREDHPELLLEIINLLRLSRRAKPLPDSYFFDVEFQRSPPRPVRDASVTTDVFEHRSRRLRHMYQVGLLNLLRSKETDIGYRLMSRAADGMSKICSGSSISELWSLTAYTVELMHSQAMELTPTRQRLLMKIEKYAREIVKLGKVATAKAISETVAKDLLYLIAISGDKGEKTRELLAGYSLAPADFDQAKIIAHRSLLMGPGSDVLASLSKALHEEISQIKDKLDIIERGIDGQEDGLSQIAEGLGKLADTLTMLDLINLSAVARGVHQTIASWAMDKKHPSNTDLMQVADSVLSIEQAILQLEEDGLTIETDKVVGADAEEMISPYLMEAHIVVIGESQAGLSLAKRAITAYLESGGDKLHLANVLPTLEGVLGALVMIEQSRAAKALHATARCIEEKLIKNENKPGDHILETLADALTSLEYYVDSVGRSGAGNPDLLKLAEESVHSLGY</sequence>
<dbReference type="OrthoDB" id="9803176at2"/>
<gene>
    <name evidence="3" type="ordered locus">HCH_02530</name>
</gene>
<evidence type="ECO:0000256" key="1">
    <source>
        <dbReference type="SAM" id="Coils"/>
    </source>
</evidence>
<dbReference type="InterPro" id="IPR058661">
    <property type="entry name" value="FimL_2nd"/>
</dbReference>
<dbReference type="Proteomes" id="UP000000238">
    <property type="component" value="Chromosome"/>
</dbReference>
<accession>Q2SJ42</accession>
<dbReference type="HOGENOM" id="CLU_017911_1_0_6"/>